<accession>A0A1Q9LPU2</accession>
<reference evidence="1 2" key="1">
    <citation type="submission" date="2016-10" db="EMBL/GenBank/DDBJ databases">
        <title>The Draft Genome Sequence of Actinokineospora bangkokensis 44EHWT reveals the biosynthetic pathway of antifungal compounds Thailandins with unusual extender unit butylmalonyl-CoA.</title>
        <authorList>
            <person name="Greule A."/>
            <person name="Intra B."/>
            <person name="Flemming S."/>
            <person name="Rommel M.G."/>
            <person name="Panbangred W."/>
            <person name="Bechthold A."/>
        </authorList>
    </citation>
    <scope>NUCLEOTIDE SEQUENCE [LARGE SCALE GENOMIC DNA]</scope>
    <source>
        <strain evidence="1 2">44EHW</strain>
    </source>
</reference>
<evidence type="ECO:0000313" key="2">
    <source>
        <dbReference type="Proteomes" id="UP000186040"/>
    </source>
</evidence>
<sequence length="138" mass="14996">MAELGVWYDQDSRDAYDEGDPVIPMRTAAELDALIERVRADTVAHRCPAMIQVGILGNEGYPVLEVGLGQDKGFIHYHAHDAGRTIGDGDPATTVEYVYMGSLSDVPADSEVPIETVRRGLHEFLATGTRPSVVSEEP</sequence>
<keyword evidence="2" id="KW-1185">Reference proteome</keyword>
<protein>
    <recommendedName>
        <fullName evidence="3">Immunity protein Imm1</fullName>
    </recommendedName>
</protein>
<evidence type="ECO:0000313" key="1">
    <source>
        <dbReference type="EMBL" id="OLR94042.1"/>
    </source>
</evidence>
<dbReference type="RefSeq" id="WP_075974251.1">
    <property type="nucleotide sequence ID" value="NZ_MKQR01000008.1"/>
</dbReference>
<dbReference type="STRING" id="1193682.BJP25_13785"/>
<dbReference type="InterPro" id="IPR025680">
    <property type="entry name" value="DddI"/>
</dbReference>
<organism evidence="1 2">
    <name type="scientific">Actinokineospora bangkokensis</name>
    <dbReference type="NCBI Taxonomy" id="1193682"/>
    <lineage>
        <taxon>Bacteria</taxon>
        <taxon>Bacillati</taxon>
        <taxon>Actinomycetota</taxon>
        <taxon>Actinomycetes</taxon>
        <taxon>Pseudonocardiales</taxon>
        <taxon>Pseudonocardiaceae</taxon>
        <taxon>Actinokineospora</taxon>
    </lineage>
</organism>
<dbReference type="AlphaFoldDB" id="A0A1Q9LPU2"/>
<dbReference type="Pfam" id="PF14430">
    <property type="entry name" value="Imm1"/>
    <property type="match status" value="1"/>
</dbReference>
<gene>
    <name evidence="1" type="ORF">BJP25_13785</name>
</gene>
<name>A0A1Q9LPU2_9PSEU</name>
<dbReference type="Proteomes" id="UP000186040">
    <property type="component" value="Unassembled WGS sequence"/>
</dbReference>
<comment type="caution">
    <text evidence="1">The sequence shown here is derived from an EMBL/GenBank/DDBJ whole genome shotgun (WGS) entry which is preliminary data.</text>
</comment>
<dbReference type="EMBL" id="MKQR01000008">
    <property type="protein sequence ID" value="OLR94042.1"/>
    <property type="molecule type" value="Genomic_DNA"/>
</dbReference>
<evidence type="ECO:0008006" key="3">
    <source>
        <dbReference type="Google" id="ProtNLM"/>
    </source>
</evidence>
<proteinExistence type="predicted"/>
<dbReference type="OrthoDB" id="5185958at2"/>